<keyword evidence="4" id="KW-1185">Reference proteome</keyword>
<evidence type="ECO:0000313" key="3">
    <source>
        <dbReference type="EnsemblFungi" id="CEF76778"/>
    </source>
</evidence>
<dbReference type="AlphaFoldDB" id="A0A098DCV1"/>
<evidence type="ECO:0000256" key="1">
    <source>
        <dbReference type="SAM" id="MobiDB-lite"/>
    </source>
</evidence>
<feature type="region of interest" description="Disordered" evidence="1">
    <location>
        <begin position="1"/>
        <end position="28"/>
    </location>
</feature>
<sequence>MDGTRSRSTTDGKPQNHTQKQRRPLSASPLVSYGRYLGFSPLVPTSTGTMSTLLYRLSGLVKFLGGSDCRCKSTSARLFVVYQFIR</sequence>
<dbReference type="EMBL" id="HG970333">
    <property type="protein sequence ID" value="CEF76778.1"/>
    <property type="molecule type" value="Genomic_DNA"/>
</dbReference>
<dbReference type="InParanoid" id="A0A098DCV1"/>
<dbReference type="Proteomes" id="UP000070720">
    <property type="component" value="Chromosome 2"/>
</dbReference>
<proteinExistence type="predicted"/>
<gene>
    <name evidence="2" type="ORF">FGRAMPH1_01T09953</name>
</gene>
<reference evidence="3 4" key="1">
    <citation type="journal article" date="2007" name="Science">
        <title>The Fusarium graminearum genome reveals a link between localized polymorphism and pathogen specialization.</title>
        <authorList>
            <person name="Cuomo C.A."/>
            <person name="Gueldener U."/>
            <person name="Xu J.-R."/>
            <person name="Trail F."/>
            <person name="Turgeon B.G."/>
            <person name="Di Pietro A."/>
            <person name="Walton J.D."/>
            <person name="Ma L.-J."/>
            <person name="Baker S.E."/>
            <person name="Rep M."/>
            <person name="Adam G."/>
            <person name="Antoniw J."/>
            <person name="Baldwin T."/>
            <person name="Calvo S.E."/>
            <person name="Chang Y.-L."/>
            <person name="DeCaprio D."/>
            <person name="Gale L.R."/>
            <person name="Gnerre S."/>
            <person name="Goswami R.S."/>
            <person name="Hammond-Kosack K."/>
            <person name="Harris L.J."/>
            <person name="Hilburn K."/>
            <person name="Kennell J.C."/>
            <person name="Kroken S."/>
            <person name="Magnuson J.K."/>
            <person name="Mannhaupt G."/>
            <person name="Mauceli E.W."/>
            <person name="Mewes H.-W."/>
            <person name="Mitterbauer R."/>
            <person name="Muehlbauer G."/>
            <person name="Muensterkoetter M."/>
            <person name="Nelson D."/>
            <person name="O'Donnell K."/>
            <person name="Ouellet T."/>
            <person name="Qi W."/>
            <person name="Quesneville H."/>
            <person name="Roncero M.I.G."/>
            <person name="Seong K.-Y."/>
            <person name="Tetko I.V."/>
            <person name="Urban M."/>
            <person name="Waalwijk C."/>
            <person name="Ward T.J."/>
            <person name="Yao J."/>
            <person name="Birren B.W."/>
            <person name="Kistler H.C."/>
        </authorList>
    </citation>
    <scope>NUCLEOTIDE SEQUENCE [LARGE SCALE GENOMIC DNA]</scope>
    <source>
        <strain evidence="4">ATCC MYA-4620 / CBS 123657 / FGSC 9075 / NRRL 31084 / PH-1</strain>
        <strain evidence="3">PH-1 / ATCC MYA-4620 / FGSC 9075 / NRRL 31084</strain>
    </source>
</reference>
<dbReference type="EnsemblFungi" id="CEF76778">
    <property type="protein sequence ID" value="CEF76778"/>
    <property type="gene ID" value="FGRRES_13368_M"/>
</dbReference>
<reference evidence="3" key="4">
    <citation type="submission" date="2017-01" db="UniProtKB">
        <authorList>
            <consortium name="EnsemblFungi"/>
        </authorList>
    </citation>
    <scope>IDENTIFICATION</scope>
    <source>
        <strain evidence="3">PH-1 / ATCC MYA-4620 / FGSC 9075 / NRRL 31084</strain>
    </source>
</reference>
<dbReference type="VEuPathDB" id="FungiDB:FGRAMPH1_01G09953"/>
<reference evidence="3 4" key="2">
    <citation type="journal article" date="2010" name="Nature">
        <title>Comparative genomics reveals mobile pathogenicity chromosomes in Fusarium.</title>
        <authorList>
            <person name="Ma L.J."/>
            <person name="van der Does H.C."/>
            <person name="Borkovich K.A."/>
            <person name="Coleman J.J."/>
            <person name="Daboussi M.J."/>
            <person name="Di Pietro A."/>
            <person name="Dufresne M."/>
            <person name="Freitag M."/>
            <person name="Grabherr M."/>
            <person name="Henrissat B."/>
            <person name="Houterman P.M."/>
            <person name="Kang S."/>
            <person name="Shim W.B."/>
            <person name="Woloshuk C."/>
            <person name="Xie X."/>
            <person name="Xu J.R."/>
            <person name="Antoniw J."/>
            <person name="Baker S.E."/>
            <person name="Bluhm B.H."/>
            <person name="Breakspear A."/>
            <person name="Brown D.W."/>
            <person name="Butchko R.A."/>
            <person name="Chapman S."/>
            <person name="Coulson R."/>
            <person name="Coutinho P.M."/>
            <person name="Danchin E.G."/>
            <person name="Diener A."/>
            <person name="Gale L.R."/>
            <person name="Gardiner D.M."/>
            <person name="Goff S."/>
            <person name="Hammond-Kosack K.E."/>
            <person name="Hilburn K."/>
            <person name="Hua-Van A."/>
            <person name="Jonkers W."/>
            <person name="Kazan K."/>
            <person name="Kodira C.D."/>
            <person name="Koehrsen M."/>
            <person name="Kumar L."/>
            <person name="Lee Y.H."/>
            <person name="Li L."/>
            <person name="Manners J.M."/>
            <person name="Miranda-Saavedra D."/>
            <person name="Mukherjee M."/>
            <person name="Park G."/>
            <person name="Park J."/>
            <person name="Park S.Y."/>
            <person name="Proctor R.H."/>
            <person name="Regev A."/>
            <person name="Ruiz-Roldan M.C."/>
            <person name="Sain D."/>
            <person name="Sakthikumar S."/>
            <person name="Sykes S."/>
            <person name="Schwartz D.C."/>
            <person name="Turgeon B.G."/>
            <person name="Wapinski I."/>
            <person name="Yoder O."/>
            <person name="Young S."/>
            <person name="Zeng Q."/>
            <person name="Zhou S."/>
            <person name="Galagan J."/>
            <person name="Cuomo C.A."/>
            <person name="Kistler H.C."/>
            <person name="Rep M."/>
        </authorList>
    </citation>
    <scope>GENOME REANNOTATION</scope>
    <source>
        <strain evidence="4">ATCC MYA-4620 / CBS 123657 / FGSC 9075 / NRRL 31084 / PH-1</strain>
        <strain evidence="3">PH-1 / ATCC MYA-4620 / FGSC 9075 / NRRL 31084</strain>
    </source>
</reference>
<organism evidence="2 4">
    <name type="scientific">Gibberella zeae (strain ATCC MYA-4620 / CBS 123657 / FGSC 9075 / NRRL 31084 / PH-1)</name>
    <name type="common">Wheat head blight fungus</name>
    <name type="synonym">Fusarium graminearum</name>
    <dbReference type="NCBI Taxonomy" id="229533"/>
    <lineage>
        <taxon>Eukaryota</taxon>
        <taxon>Fungi</taxon>
        <taxon>Dikarya</taxon>
        <taxon>Ascomycota</taxon>
        <taxon>Pezizomycotina</taxon>
        <taxon>Sordariomycetes</taxon>
        <taxon>Hypocreomycetidae</taxon>
        <taxon>Hypocreales</taxon>
        <taxon>Nectriaceae</taxon>
        <taxon>Fusarium</taxon>
    </lineage>
</organism>
<reference evidence="2 4" key="3">
    <citation type="journal article" date="2015" name="BMC Genomics">
        <title>The completed genome sequence of the pathogenic ascomycete fungus Fusarium graminearum.</title>
        <authorList>
            <person name="King R."/>
            <person name="Urban M."/>
            <person name="Hammond-Kosack M.C."/>
            <person name="Hassani-Pak K."/>
            <person name="Hammond-Kosack K.E."/>
        </authorList>
    </citation>
    <scope>NUCLEOTIDE SEQUENCE [LARGE SCALE GENOMIC DNA]</scope>
    <source>
        <strain evidence="4">ATCC MYA-4620 / CBS 123657 / FGSC 9075 / NRRL 31084 / PH-1</strain>
        <strain evidence="2">PH-1</strain>
    </source>
</reference>
<accession>A0A098DCV1</accession>
<accession>A0A0E0RZV3</accession>
<protein>
    <submittedName>
        <fullName evidence="2">Chromosome 2, complete genome</fullName>
    </submittedName>
</protein>
<evidence type="ECO:0000313" key="2">
    <source>
        <dbReference type="EMBL" id="CEF76778.1"/>
    </source>
</evidence>
<name>A0A098DCV1_GIBZE</name>
<feature type="compositionally biased region" description="Basic and acidic residues" evidence="1">
    <location>
        <begin position="1"/>
        <end position="10"/>
    </location>
</feature>
<evidence type="ECO:0000313" key="4">
    <source>
        <dbReference type="Proteomes" id="UP000070720"/>
    </source>
</evidence>